<name>A0A5Q3BNQ6_BACLI</name>
<comment type="caution">
    <text evidence="1">The sequence shown here is derived from an EMBL/GenBank/DDBJ whole genome shotgun (WGS) entry which is preliminary data.</text>
</comment>
<dbReference type="AlphaFoldDB" id="A0A5Q3BNQ6"/>
<protein>
    <submittedName>
        <fullName evidence="1">Uncharacterized protein</fullName>
    </submittedName>
</protein>
<evidence type="ECO:0000313" key="1">
    <source>
        <dbReference type="EMBL" id="TWL25661.1"/>
    </source>
</evidence>
<dbReference type="EMBL" id="NILC01000026">
    <property type="protein sequence ID" value="TWL25661.1"/>
    <property type="molecule type" value="Genomic_DNA"/>
</dbReference>
<proteinExistence type="predicted"/>
<accession>A0A5Q3BNQ6</accession>
<organism evidence="1 2">
    <name type="scientific">Bacillus licheniformis</name>
    <dbReference type="NCBI Taxonomy" id="1402"/>
    <lineage>
        <taxon>Bacteria</taxon>
        <taxon>Bacillati</taxon>
        <taxon>Bacillota</taxon>
        <taxon>Bacilli</taxon>
        <taxon>Bacillales</taxon>
        <taxon>Bacillaceae</taxon>
        <taxon>Bacillus</taxon>
    </lineage>
</organism>
<dbReference type="RefSeq" id="WP_124932207.1">
    <property type="nucleotide sequence ID" value="NZ_CP014781.1"/>
</dbReference>
<reference evidence="1 2" key="1">
    <citation type="submission" date="2019-06" db="EMBL/GenBank/DDBJ databases">
        <title>Genome sequence analysis of &gt;100 Bacillus licheniformis strains suggests intrinsic resistance to this species.</title>
        <authorList>
            <person name="Wels M."/>
            <person name="Siezen R.J."/>
            <person name="Johansen E."/>
            <person name="Stuer-Lauridsen B."/>
            <person name="Bjerre K."/>
            <person name="Nielsen B.K.K."/>
        </authorList>
    </citation>
    <scope>NUCLEOTIDE SEQUENCE [LARGE SCALE GENOMIC DNA]</scope>
    <source>
        <strain evidence="1 2">BAC-16736</strain>
    </source>
</reference>
<sequence>MTRKKENLYIREKRERLDARLLREPLPSRRQLMLLEGKEHRLLFQRAKKAADFLSAAFQCIVDV</sequence>
<evidence type="ECO:0000313" key="2">
    <source>
        <dbReference type="Proteomes" id="UP000435910"/>
    </source>
</evidence>
<dbReference type="Proteomes" id="UP000435910">
    <property type="component" value="Unassembled WGS sequence"/>
</dbReference>
<gene>
    <name evidence="1" type="ORF">CHCC16736_4544</name>
</gene>